<dbReference type="AlphaFoldDB" id="A0A6M2E375"/>
<evidence type="ECO:0000313" key="2">
    <source>
        <dbReference type="EMBL" id="NOV51397.1"/>
    </source>
</evidence>
<reference evidence="2" key="1">
    <citation type="submission" date="2020-03" db="EMBL/GenBank/DDBJ databases">
        <title>Transcriptomic Profiling of the Digestive Tract of the Rat Flea, Xenopsylla cheopis, Following Blood Feeding and Infection with Yersinia pestis.</title>
        <authorList>
            <person name="Bland D.M."/>
            <person name="Martens C.A."/>
            <person name="Virtaneva K."/>
            <person name="Kanakabandi K."/>
            <person name="Long D."/>
            <person name="Rosenke R."/>
            <person name="Saturday G.A."/>
            <person name="Hoyt F.H."/>
            <person name="Bruno D.P."/>
            <person name="Ribeiro J.M.C."/>
            <person name="Hinnebusch J."/>
        </authorList>
    </citation>
    <scope>NUCLEOTIDE SEQUENCE</scope>
</reference>
<evidence type="ECO:0000256" key="1">
    <source>
        <dbReference type="SAM" id="SignalP"/>
    </source>
</evidence>
<dbReference type="EMBL" id="GIIL01007671">
    <property type="protein sequence ID" value="NOV51397.1"/>
    <property type="molecule type" value="Transcribed_RNA"/>
</dbReference>
<organism evidence="2">
    <name type="scientific">Xenopsylla cheopis</name>
    <name type="common">Oriental rat flea</name>
    <name type="synonym">Pulex cheopis</name>
    <dbReference type="NCBI Taxonomy" id="163159"/>
    <lineage>
        <taxon>Eukaryota</taxon>
        <taxon>Metazoa</taxon>
        <taxon>Ecdysozoa</taxon>
        <taxon>Arthropoda</taxon>
        <taxon>Hexapoda</taxon>
        <taxon>Insecta</taxon>
        <taxon>Pterygota</taxon>
        <taxon>Neoptera</taxon>
        <taxon>Endopterygota</taxon>
        <taxon>Siphonaptera</taxon>
        <taxon>Pulicidae</taxon>
        <taxon>Xenopsyllinae</taxon>
        <taxon>Xenopsylla</taxon>
    </lineage>
</organism>
<feature type="signal peptide" evidence="1">
    <location>
        <begin position="1"/>
        <end position="23"/>
    </location>
</feature>
<keyword evidence="1" id="KW-0732">Signal</keyword>
<feature type="chain" id="PRO_5026952850" evidence="1">
    <location>
        <begin position="24"/>
        <end position="67"/>
    </location>
</feature>
<proteinExistence type="predicted"/>
<accession>A0A6M2E375</accession>
<sequence>MSSISCFLLLLIIFRLFTFPSMASCSKYSLLRIFPIKLAFLLKSVQNVPVLADSSQHPSFLPIWTYK</sequence>
<name>A0A6M2E375_XENCH</name>
<protein>
    <submittedName>
        <fullName evidence="2">Putative secreted protein</fullName>
    </submittedName>
</protein>